<dbReference type="EMBL" id="AHEA01000015">
    <property type="protein sequence ID" value="EJQ83838.1"/>
    <property type="molecule type" value="Genomic_DNA"/>
</dbReference>
<dbReference type="HOGENOM" id="CLU_1552183_0_0_9"/>
<comment type="caution">
    <text evidence="1">The sequence shown here is derived from an EMBL/GenBank/DDBJ whole genome shotgun (WGS) entry which is preliminary data.</text>
</comment>
<dbReference type="PATRIC" id="fig|1053206.3.peg.1386"/>
<evidence type="ECO:0000313" key="1">
    <source>
        <dbReference type="EMBL" id="EJQ83838.1"/>
    </source>
</evidence>
<accession>J8AQ84</accession>
<dbReference type="AlphaFoldDB" id="J8AQ84"/>
<gene>
    <name evidence="1" type="ORF">IGC_01364</name>
</gene>
<protein>
    <submittedName>
        <fullName evidence="1">Uncharacterized protein</fullName>
    </submittedName>
</protein>
<reference evidence="1 2" key="1">
    <citation type="submission" date="2012-04" db="EMBL/GenBank/DDBJ databases">
        <title>The Genome Sequence of Bacillus cereus HuA4-10.</title>
        <authorList>
            <consortium name="The Broad Institute Genome Sequencing Platform"/>
            <consortium name="The Broad Institute Genome Sequencing Center for Infectious Disease"/>
            <person name="Feldgarden M."/>
            <person name="Van der Auwera G.A."/>
            <person name="Mahillon J."/>
            <person name="Duprez V."/>
            <person name="Timmery S."/>
            <person name="Mattelet C."/>
            <person name="Dierick K."/>
            <person name="Sun M."/>
            <person name="Yu Z."/>
            <person name="Zhu L."/>
            <person name="Hu X."/>
            <person name="Shank E.B."/>
            <person name="Swiecicka I."/>
            <person name="Hansen B.M."/>
            <person name="Andrup L."/>
            <person name="Young S.K."/>
            <person name="Zeng Q."/>
            <person name="Gargeya S."/>
            <person name="Fitzgerald M."/>
            <person name="Haas B."/>
            <person name="Abouelleil A."/>
            <person name="Alvarado L."/>
            <person name="Arachchi H.M."/>
            <person name="Berlin A."/>
            <person name="Chapman S.B."/>
            <person name="Goldberg J."/>
            <person name="Griggs A."/>
            <person name="Gujja S."/>
            <person name="Hansen M."/>
            <person name="Howarth C."/>
            <person name="Imamovic A."/>
            <person name="Larimer J."/>
            <person name="McCowen C."/>
            <person name="Montmayeur A."/>
            <person name="Murphy C."/>
            <person name="Neiman D."/>
            <person name="Pearson M."/>
            <person name="Priest M."/>
            <person name="Roberts A."/>
            <person name="Saif S."/>
            <person name="Shea T."/>
            <person name="Sisk P."/>
            <person name="Sykes S."/>
            <person name="Wortman J."/>
            <person name="Nusbaum C."/>
            <person name="Birren B."/>
        </authorList>
    </citation>
    <scope>NUCLEOTIDE SEQUENCE [LARGE SCALE GENOMIC DNA]</scope>
    <source>
        <strain evidence="1 2">HuA4-10</strain>
    </source>
</reference>
<name>J8AQ84_BACCE</name>
<organism evidence="1 2">
    <name type="scientific">Bacillus cereus HuA4-10</name>
    <dbReference type="NCBI Taxonomy" id="1053206"/>
    <lineage>
        <taxon>Bacteria</taxon>
        <taxon>Bacillati</taxon>
        <taxon>Bacillota</taxon>
        <taxon>Bacilli</taxon>
        <taxon>Bacillales</taxon>
        <taxon>Bacillaceae</taxon>
        <taxon>Bacillus</taxon>
        <taxon>Bacillus cereus group</taxon>
    </lineage>
</organism>
<evidence type="ECO:0000313" key="2">
    <source>
        <dbReference type="Proteomes" id="UP000006977"/>
    </source>
</evidence>
<sequence>MCVPIIELYKKIDNEEECIASFETVESAIYFSMANRIMNKGWVRRCLDINDYPDMKHYSEKYPYTNDYRFSFKYEANVIEREEARVMENSVLELRGKPEKCKIVLLHKVEEREERVGLFTSVKEAFKYSVENEIMSQNQVLMSLKRNIYPSLMRIPKAYPHTNEYRFAYIKN</sequence>
<dbReference type="Proteomes" id="UP000006977">
    <property type="component" value="Unassembled WGS sequence"/>
</dbReference>
<proteinExistence type="predicted"/>